<dbReference type="Pfam" id="PF01724">
    <property type="entry name" value="DUF29"/>
    <property type="match status" value="1"/>
</dbReference>
<proteinExistence type="predicted"/>
<evidence type="ECO:0000313" key="1">
    <source>
        <dbReference type="EMBL" id="AFZ34840.1"/>
    </source>
</evidence>
<dbReference type="KEGG" id="scs:Sta7437_1270"/>
<accession>K9XQE3</accession>
<dbReference type="PANTHER" id="PTHR34235:SF1">
    <property type="entry name" value="SLR0416 PROTEIN"/>
    <property type="match status" value="1"/>
</dbReference>
<dbReference type="eggNOG" id="ENOG502ZZYW">
    <property type="taxonomic scope" value="Bacteria"/>
</dbReference>
<dbReference type="RefSeq" id="WP_015192513.1">
    <property type="nucleotide sequence ID" value="NC_019748.1"/>
</dbReference>
<evidence type="ECO:0008006" key="3">
    <source>
        <dbReference type="Google" id="ProtNLM"/>
    </source>
</evidence>
<dbReference type="AlphaFoldDB" id="K9XQE3"/>
<dbReference type="HOGENOM" id="CLU_134228_0_0_3"/>
<dbReference type="EMBL" id="CP003653">
    <property type="protein sequence ID" value="AFZ34840.1"/>
    <property type="molecule type" value="Genomic_DNA"/>
</dbReference>
<dbReference type="Gene3D" id="1.20.1220.20">
    <property type="entry name" value="Uncharcterised protein PF01724"/>
    <property type="match status" value="1"/>
</dbReference>
<reference evidence="2" key="1">
    <citation type="journal article" date="2013" name="Proc. Natl. Acad. Sci. U.S.A.">
        <title>Improving the coverage of the cyanobacterial phylum using diversity-driven genome sequencing.</title>
        <authorList>
            <person name="Shih P.M."/>
            <person name="Wu D."/>
            <person name="Latifi A."/>
            <person name="Axen S.D."/>
            <person name="Fewer D.P."/>
            <person name="Talla E."/>
            <person name="Calteau A."/>
            <person name="Cai F."/>
            <person name="Tandeau de Marsac N."/>
            <person name="Rippka R."/>
            <person name="Herdman M."/>
            <person name="Sivonen K."/>
            <person name="Coursin T."/>
            <person name="Laurent T."/>
            <person name="Goodwin L."/>
            <person name="Nolan M."/>
            <person name="Davenport K.W."/>
            <person name="Han C.S."/>
            <person name="Rubin E.M."/>
            <person name="Eisen J.A."/>
            <person name="Woyke T."/>
            <person name="Gugger M."/>
            <person name="Kerfeld C.A."/>
        </authorList>
    </citation>
    <scope>NUCLEOTIDE SEQUENCE [LARGE SCALE GENOMIC DNA]</scope>
    <source>
        <strain evidence="2">ATCC 29371 / PCC 7437</strain>
    </source>
</reference>
<name>K9XQE3_STAC7</name>
<evidence type="ECO:0000313" key="2">
    <source>
        <dbReference type="Proteomes" id="UP000010473"/>
    </source>
</evidence>
<sequence length="162" mass="18903">MTQELIDLRQSILDGRYQDALDIIDELEGMSKQAILRNIESCLVRLLVHLIKIQIEKRTTKSWRSSIANSIVKIKKLNLKDNKKSYYLESGEWQEYLAEALNPALNEACLEVKEGIFDYKQLKQEIDKNQLFNWANSLLNLTYKNSTEQLSEMTLDYLESLV</sequence>
<dbReference type="Proteomes" id="UP000010473">
    <property type="component" value="Chromosome"/>
</dbReference>
<dbReference type="PATRIC" id="fig|111780.3.peg.1323"/>
<organism evidence="1 2">
    <name type="scientific">Stanieria cyanosphaera (strain ATCC 29371 / PCC 7437)</name>
    <dbReference type="NCBI Taxonomy" id="111780"/>
    <lineage>
        <taxon>Bacteria</taxon>
        <taxon>Bacillati</taxon>
        <taxon>Cyanobacteriota</taxon>
        <taxon>Cyanophyceae</taxon>
        <taxon>Pleurocapsales</taxon>
        <taxon>Dermocarpellaceae</taxon>
        <taxon>Stanieria</taxon>
    </lineage>
</organism>
<keyword evidence="2" id="KW-1185">Reference proteome</keyword>
<gene>
    <name evidence="1" type="ordered locus">Sta7437_1270</name>
</gene>
<dbReference type="InterPro" id="IPR002636">
    <property type="entry name" value="DUF29"/>
</dbReference>
<protein>
    <recommendedName>
        <fullName evidence="3">DUF29 domain-containing protein</fullName>
    </recommendedName>
</protein>
<dbReference type="PANTHER" id="PTHR34235">
    <property type="entry name" value="SLR1203 PROTEIN-RELATED"/>
    <property type="match status" value="1"/>
</dbReference>